<keyword evidence="1" id="KW-0812">Transmembrane</keyword>
<evidence type="ECO:0000313" key="2">
    <source>
        <dbReference type="EMBL" id="SDZ75411.1"/>
    </source>
</evidence>
<keyword evidence="1" id="KW-0472">Membrane</keyword>
<evidence type="ECO:0000313" key="3">
    <source>
        <dbReference type="Proteomes" id="UP000199041"/>
    </source>
</evidence>
<sequence length="134" mass="15928">MKYYKYILYKLYKWALNKNRGSNTPITSVVTTMVTVHMIQLFAIYNFILAYFDVPIIYNRTDLILYIIIFIAADIVFHLTLCTQKKCKSYLEIFQKENKRQSKLGSLFVLLYIFGSFILVALSIWLMYNTKFKT</sequence>
<name>A0A1H3VL48_9BACT</name>
<accession>A0A1H3VL48</accession>
<feature type="transmembrane region" description="Helical" evidence="1">
    <location>
        <begin position="26"/>
        <end position="51"/>
    </location>
</feature>
<protein>
    <submittedName>
        <fullName evidence="2">Uncharacterized protein</fullName>
    </submittedName>
</protein>
<dbReference type="Proteomes" id="UP000199041">
    <property type="component" value="Unassembled WGS sequence"/>
</dbReference>
<reference evidence="2 3" key="1">
    <citation type="submission" date="2016-10" db="EMBL/GenBank/DDBJ databases">
        <authorList>
            <person name="de Groot N.N."/>
        </authorList>
    </citation>
    <scope>NUCLEOTIDE SEQUENCE [LARGE SCALE GENOMIC DNA]</scope>
    <source>
        <strain evidence="2 3">Vu-144</strain>
    </source>
</reference>
<dbReference type="AlphaFoldDB" id="A0A1H3VL48"/>
<gene>
    <name evidence="2" type="ORF">SAMN05192529_101242</name>
</gene>
<evidence type="ECO:0000256" key="1">
    <source>
        <dbReference type="SAM" id="Phobius"/>
    </source>
</evidence>
<dbReference type="EMBL" id="FNQY01000001">
    <property type="protein sequence ID" value="SDZ75411.1"/>
    <property type="molecule type" value="Genomic_DNA"/>
</dbReference>
<feature type="transmembrane region" description="Helical" evidence="1">
    <location>
        <begin position="63"/>
        <end position="83"/>
    </location>
</feature>
<organism evidence="2 3">
    <name type="scientific">Arachidicoccus rhizosphaerae</name>
    <dbReference type="NCBI Taxonomy" id="551991"/>
    <lineage>
        <taxon>Bacteria</taxon>
        <taxon>Pseudomonadati</taxon>
        <taxon>Bacteroidota</taxon>
        <taxon>Chitinophagia</taxon>
        <taxon>Chitinophagales</taxon>
        <taxon>Chitinophagaceae</taxon>
        <taxon>Arachidicoccus</taxon>
    </lineage>
</organism>
<feature type="transmembrane region" description="Helical" evidence="1">
    <location>
        <begin position="104"/>
        <end position="128"/>
    </location>
</feature>
<keyword evidence="1" id="KW-1133">Transmembrane helix</keyword>
<dbReference type="STRING" id="551991.SAMN05192529_101242"/>
<keyword evidence="3" id="KW-1185">Reference proteome</keyword>
<proteinExistence type="predicted"/>